<sequence>MPLAGSQNRFFSVPSELEGLSSCLSAKEDDALPNSGTGDGNSLVHFPFMKRHSVCRSVVLLSCAYSALHVDGLAANLGVVLAGRTSTHPLQPPGRAAPDLQSAPPHPLPTTSATVGTASVAPSWGVLLTRAGRRPKRLRKPTKWTPIGRIPRALVGWYRLKGGGKGQKMASAGPGQVLHAAGLGEPKRVAGGEYLIPFLSRPSVYFPYHVMNIAALLYLNPPDVALVPAHEHLNTHTHPSRRFYVGSLRASVCVCDDKEMPGWIALEDDVRPLFASLDFWRLPRAQNQQASSSKANRQLVKRNAPLSSGELNQMLSLFYGSELNTCELCFVTSISFASISIGCRLADQNAVESSCGWPSGGSGRNYGPPTCRRLSRF</sequence>
<reference evidence="2" key="1">
    <citation type="submission" date="2018-11" db="EMBL/GenBank/DDBJ databases">
        <authorList>
            <consortium name="Pathogen Informatics"/>
        </authorList>
    </citation>
    <scope>NUCLEOTIDE SEQUENCE</scope>
</reference>
<gene>
    <name evidence="2" type="ORF">PXEA_LOCUS7217</name>
</gene>
<feature type="region of interest" description="Disordered" evidence="1">
    <location>
        <begin position="88"/>
        <end position="115"/>
    </location>
</feature>
<evidence type="ECO:0000256" key="1">
    <source>
        <dbReference type="SAM" id="MobiDB-lite"/>
    </source>
</evidence>
<proteinExistence type="predicted"/>
<organism evidence="2 3">
    <name type="scientific">Protopolystoma xenopodis</name>
    <dbReference type="NCBI Taxonomy" id="117903"/>
    <lineage>
        <taxon>Eukaryota</taxon>
        <taxon>Metazoa</taxon>
        <taxon>Spiralia</taxon>
        <taxon>Lophotrochozoa</taxon>
        <taxon>Platyhelminthes</taxon>
        <taxon>Monogenea</taxon>
        <taxon>Polyopisthocotylea</taxon>
        <taxon>Polystomatidea</taxon>
        <taxon>Polystomatidae</taxon>
        <taxon>Protopolystoma</taxon>
    </lineage>
</organism>
<dbReference type="Proteomes" id="UP000784294">
    <property type="component" value="Unassembled WGS sequence"/>
</dbReference>
<dbReference type="EMBL" id="CAAALY010018895">
    <property type="protein sequence ID" value="VEL13777.1"/>
    <property type="molecule type" value="Genomic_DNA"/>
</dbReference>
<comment type="caution">
    <text evidence="2">The sequence shown here is derived from an EMBL/GenBank/DDBJ whole genome shotgun (WGS) entry which is preliminary data.</text>
</comment>
<protein>
    <submittedName>
        <fullName evidence="2">Uncharacterized protein</fullName>
    </submittedName>
</protein>
<dbReference type="AlphaFoldDB" id="A0A448WK94"/>
<evidence type="ECO:0000313" key="3">
    <source>
        <dbReference type="Proteomes" id="UP000784294"/>
    </source>
</evidence>
<accession>A0A448WK94</accession>
<evidence type="ECO:0000313" key="2">
    <source>
        <dbReference type="EMBL" id="VEL13777.1"/>
    </source>
</evidence>
<keyword evidence="3" id="KW-1185">Reference proteome</keyword>
<name>A0A448WK94_9PLAT</name>